<evidence type="ECO:0000256" key="6">
    <source>
        <dbReference type="RuleBase" id="RU003345"/>
    </source>
</evidence>
<accession>A0A183IGJ1</accession>
<dbReference type="Pfam" id="PF00171">
    <property type="entry name" value="Aldedh"/>
    <property type="match status" value="1"/>
</dbReference>
<organism evidence="10">
    <name type="scientific">Soboliphyme baturini</name>
    <dbReference type="NCBI Taxonomy" id="241478"/>
    <lineage>
        <taxon>Eukaryota</taxon>
        <taxon>Metazoa</taxon>
        <taxon>Ecdysozoa</taxon>
        <taxon>Nematoda</taxon>
        <taxon>Enoplea</taxon>
        <taxon>Dorylaimia</taxon>
        <taxon>Dioctophymatida</taxon>
        <taxon>Dioctophymatoidea</taxon>
        <taxon>Soboliphymatidae</taxon>
        <taxon>Soboliphyme</taxon>
    </lineage>
</organism>
<keyword evidence="3" id="KW-0520">NAD</keyword>
<dbReference type="AlphaFoldDB" id="A0A183IGJ1"/>
<dbReference type="EMBL" id="UZAM01007378">
    <property type="protein sequence ID" value="VDO98750.1"/>
    <property type="molecule type" value="Genomic_DNA"/>
</dbReference>
<name>A0A183IGJ1_9BILA</name>
<dbReference type="OrthoDB" id="310895at2759"/>
<sequence length="331" mass="35858">MLAWKLGPALACGNTVVLKPAEQTPLTALHVASLIAEAQFPPGVVNVVPGYGPTAGNAIARHHRVDKVAFTGSTEVGKLIMQASAQSNLKRMTLELGGKSPNIIFADADLDIAVAQAHDGVFFNQGQVCCAGSRVFVESKVYDSFVERSIEKAKKRVVGDPFDAKVDQGPQIDKTQMNAIMNYIEKGKSEGAKMVTGGHRFGDKGYYVEPTIFTDVTDHMVIAQEEIFGPVMSIMRFSDTKDLVEKANNTIYGLAAAVCTKDIEKALWVSNNIRAGTVWVNCYSVFDSAVPFGGYKMSGFGRELGKYALQAYTEVKSVSRLVLPHTFVPHC</sequence>
<dbReference type="Gene3D" id="3.40.309.10">
    <property type="entry name" value="Aldehyde Dehydrogenase, Chain A, domain 2"/>
    <property type="match status" value="1"/>
</dbReference>
<dbReference type="InterPro" id="IPR016162">
    <property type="entry name" value="Ald_DH_N"/>
</dbReference>
<evidence type="ECO:0000256" key="3">
    <source>
        <dbReference type="ARBA" id="ARBA00023027"/>
    </source>
</evidence>
<dbReference type="Gene3D" id="3.40.605.10">
    <property type="entry name" value="Aldehyde Dehydrogenase, Chain A, domain 1"/>
    <property type="match status" value="1"/>
</dbReference>
<evidence type="ECO:0000259" key="7">
    <source>
        <dbReference type="Pfam" id="PF00171"/>
    </source>
</evidence>
<comment type="similarity">
    <text evidence="1 6">Belongs to the aldehyde dehydrogenase family.</text>
</comment>
<evidence type="ECO:0000256" key="5">
    <source>
        <dbReference type="PROSITE-ProRule" id="PRU10007"/>
    </source>
</evidence>
<evidence type="ECO:0000313" key="8">
    <source>
        <dbReference type="EMBL" id="VDO98750.1"/>
    </source>
</evidence>
<feature type="domain" description="Aldehyde dehydrogenase" evidence="7">
    <location>
        <begin position="1"/>
        <end position="318"/>
    </location>
</feature>
<dbReference type="InterPro" id="IPR015590">
    <property type="entry name" value="Aldehyde_DH_dom"/>
</dbReference>
<dbReference type="FunFam" id="3.40.605.10:FF:000026">
    <property type="entry name" value="Aldehyde dehydrogenase, putative"/>
    <property type="match status" value="1"/>
</dbReference>
<dbReference type="InterPro" id="IPR016161">
    <property type="entry name" value="Ald_DH/histidinol_DH"/>
</dbReference>
<dbReference type="PANTHER" id="PTHR11699">
    <property type="entry name" value="ALDEHYDE DEHYDROGENASE-RELATED"/>
    <property type="match status" value="1"/>
</dbReference>
<protein>
    <recommendedName>
        <fullName evidence="4">aldehyde dehydrogenase (NAD(+))</fullName>
        <ecNumber evidence="4">1.2.1.3</ecNumber>
    </recommendedName>
</protein>
<dbReference type="FunFam" id="3.40.309.10:FF:000001">
    <property type="entry name" value="Mitochondrial aldehyde dehydrogenase 2"/>
    <property type="match status" value="1"/>
</dbReference>
<gene>
    <name evidence="8" type="ORF">SBAD_LOCUS2735</name>
</gene>
<feature type="active site" evidence="5">
    <location>
        <position position="95"/>
    </location>
</feature>
<evidence type="ECO:0000256" key="4">
    <source>
        <dbReference type="ARBA" id="ARBA00024226"/>
    </source>
</evidence>
<reference evidence="10" key="1">
    <citation type="submission" date="2016-06" db="UniProtKB">
        <authorList>
            <consortium name="WormBaseParasite"/>
        </authorList>
    </citation>
    <scope>IDENTIFICATION</scope>
</reference>
<evidence type="ECO:0000256" key="1">
    <source>
        <dbReference type="ARBA" id="ARBA00009986"/>
    </source>
</evidence>
<dbReference type="PROSITE" id="PS00687">
    <property type="entry name" value="ALDEHYDE_DEHYDR_GLU"/>
    <property type="match status" value="1"/>
</dbReference>
<dbReference type="Proteomes" id="UP000270296">
    <property type="component" value="Unassembled WGS sequence"/>
</dbReference>
<dbReference type="PROSITE" id="PS00070">
    <property type="entry name" value="ALDEHYDE_DEHYDR_CYS"/>
    <property type="match status" value="1"/>
</dbReference>
<proteinExistence type="inferred from homology"/>
<dbReference type="InterPro" id="IPR016163">
    <property type="entry name" value="Ald_DH_C"/>
</dbReference>
<dbReference type="InterPro" id="IPR016160">
    <property type="entry name" value="Ald_DH_CS_CYS"/>
</dbReference>
<dbReference type="SUPFAM" id="SSF53720">
    <property type="entry name" value="ALDH-like"/>
    <property type="match status" value="1"/>
</dbReference>
<evidence type="ECO:0000256" key="2">
    <source>
        <dbReference type="ARBA" id="ARBA00023002"/>
    </source>
</evidence>
<dbReference type="WBParaSite" id="SBAD_0000286501-mRNA-1">
    <property type="protein sequence ID" value="SBAD_0000286501-mRNA-1"/>
    <property type="gene ID" value="SBAD_0000286501"/>
</dbReference>
<evidence type="ECO:0000313" key="9">
    <source>
        <dbReference type="Proteomes" id="UP000270296"/>
    </source>
</evidence>
<dbReference type="FunFam" id="3.40.605.10:FF:000029">
    <property type="entry name" value="Aldehyde dehydrogenase, mitochondrial"/>
    <property type="match status" value="1"/>
</dbReference>
<dbReference type="GO" id="GO:0004029">
    <property type="term" value="F:aldehyde dehydrogenase (NAD+) activity"/>
    <property type="evidence" value="ECO:0007669"/>
    <property type="project" value="UniProtKB-EC"/>
</dbReference>
<dbReference type="InterPro" id="IPR029510">
    <property type="entry name" value="Ald_DH_CS_GLU"/>
</dbReference>
<keyword evidence="9" id="KW-1185">Reference proteome</keyword>
<evidence type="ECO:0000313" key="10">
    <source>
        <dbReference type="WBParaSite" id="SBAD_0000286501-mRNA-1"/>
    </source>
</evidence>
<reference evidence="8 9" key="2">
    <citation type="submission" date="2018-11" db="EMBL/GenBank/DDBJ databases">
        <authorList>
            <consortium name="Pathogen Informatics"/>
        </authorList>
    </citation>
    <scope>NUCLEOTIDE SEQUENCE [LARGE SCALE GENOMIC DNA]</scope>
</reference>
<dbReference type="EC" id="1.2.1.3" evidence="4"/>
<keyword evidence="2 6" id="KW-0560">Oxidoreductase</keyword>